<keyword evidence="2" id="KW-1133">Transmembrane helix</keyword>
<feature type="transmembrane region" description="Helical" evidence="2">
    <location>
        <begin position="43"/>
        <end position="65"/>
    </location>
</feature>
<sequence length="114" mass="12264">MRHDQQARTEDPARRSHHGATGRRARRSGTEPVTARSPLGLRLLLSGFFLPLFVAATVLFALWAADSDAGDSPGRGPLVGITVACAVLALIAAVDVLVVLRRRRSERRGRTGGR</sequence>
<evidence type="ECO:0000256" key="1">
    <source>
        <dbReference type="SAM" id="MobiDB-lite"/>
    </source>
</evidence>
<accession>A0A6G3QW72</accession>
<name>A0A6G3QW72_9ACTN</name>
<dbReference type="EMBL" id="JAAGMD010000504">
    <property type="protein sequence ID" value="NEA87743.1"/>
    <property type="molecule type" value="Genomic_DNA"/>
</dbReference>
<evidence type="ECO:0000313" key="3">
    <source>
        <dbReference type="EMBL" id="NEA87743.1"/>
    </source>
</evidence>
<reference evidence="3" key="1">
    <citation type="submission" date="2020-01" db="EMBL/GenBank/DDBJ databases">
        <title>Insect and environment-associated Actinomycetes.</title>
        <authorList>
            <person name="Currrie C."/>
            <person name="Chevrette M."/>
            <person name="Carlson C."/>
            <person name="Stubbendieck R."/>
            <person name="Wendt-Pienkowski E."/>
        </authorList>
    </citation>
    <scope>NUCLEOTIDE SEQUENCE</scope>
    <source>
        <strain evidence="3">SID14436</strain>
    </source>
</reference>
<keyword evidence="2" id="KW-0472">Membrane</keyword>
<feature type="compositionally biased region" description="Basic residues" evidence="1">
    <location>
        <begin position="15"/>
        <end position="27"/>
    </location>
</feature>
<dbReference type="RefSeq" id="WP_164438523.1">
    <property type="nucleotide sequence ID" value="NZ_JAAGMD010000504.1"/>
</dbReference>
<keyword evidence="2" id="KW-0812">Transmembrane</keyword>
<dbReference type="Pfam" id="PF19870">
    <property type="entry name" value="DUF6343"/>
    <property type="match status" value="1"/>
</dbReference>
<dbReference type="AlphaFoldDB" id="A0A6G3QW72"/>
<gene>
    <name evidence="3" type="ORF">G3I53_17275</name>
</gene>
<organism evidence="3">
    <name type="scientific">Streptomyces sp. SID14436</name>
    <dbReference type="NCBI Taxonomy" id="2706070"/>
    <lineage>
        <taxon>Bacteria</taxon>
        <taxon>Bacillati</taxon>
        <taxon>Actinomycetota</taxon>
        <taxon>Actinomycetes</taxon>
        <taxon>Kitasatosporales</taxon>
        <taxon>Streptomycetaceae</taxon>
        <taxon>Streptomyces</taxon>
    </lineage>
</organism>
<dbReference type="InterPro" id="IPR045924">
    <property type="entry name" value="DUF6343"/>
</dbReference>
<evidence type="ECO:0000256" key="2">
    <source>
        <dbReference type="SAM" id="Phobius"/>
    </source>
</evidence>
<proteinExistence type="predicted"/>
<feature type="transmembrane region" description="Helical" evidence="2">
    <location>
        <begin position="77"/>
        <end position="100"/>
    </location>
</feature>
<feature type="region of interest" description="Disordered" evidence="1">
    <location>
        <begin position="1"/>
        <end position="34"/>
    </location>
</feature>
<comment type="caution">
    <text evidence="3">The sequence shown here is derived from an EMBL/GenBank/DDBJ whole genome shotgun (WGS) entry which is preliminary data.</text>
</comment>
<protein>
    <submittedName>
        <fullName evidence="3">Uncharacterized protein</fullName>
    </submittedName>
</protein>
<feature type="compositionally biased region" description="Basic and acidic residues" evidence="1">
    <location>
        <begin position="1"/>
        <end position="14"/>
    </location>
</feature>